<evidence type="ECO:0000256" key="1">
    <source>
        <dbReference type="ARBA" id="ARBA00004141"/>
    </source>
</evidence>
<feature type="transmembrane region" description="Helical" evidence="6">
    <location>
        <begin position="481"/>
        <end position="502"/>
    </location>
</feature>
<organism evidence="8 9">
    <name type="scientific">Leucobacter ruminantium</name>
    <dbReference type="NCBI Taxonomy" id="1289170"/>
    <lineage>
        <taxon>Bacteria</taxon>
        <taxon>Bacillati</taxon>
        <taxon>Actinomycetota</taxon>
        <taxon>Actinomycetes</taxon>
        <taxon>Micrococcales</taxon>
        <taxon>Microbacteriaceae</taxon>
        <taxon>Leucobacter</taxon>
    </lineage>
</organism>
<keyword evidence="4 6" id="KW-0472">Membrane</keyword>
<dbReference type="InterPro" id="IPR017501">
    <property type="entry name" value="Phage_infect_YhgE_C"/>
</dbReference>
<dbReference type="GO" id="GO:0043190">
    <property type="term" value="C:ATP-binding cassette (ABC) transporter complex"/>
    <property type="evidence" value="ECO:0007669"/>
    <property type="project" value="InterPro"/>
</dbReference>
<dbReference type="GO" id="GO:0140359">
    <property type="term" value="F:ABC-type transporter activity"/>
    <property type="evidence" value="ECO:0007669"/>
    <property type="project" value="InterPro"/>
</dbReference>
<evidence type="ECO:0000256" key="6">
    <source>
        <dbReference type="SAM" id="Phobius"/>
    </source>
</evidence>
<accession>A0A939LV84</accession>
<comment type="caution">
    <text evidence="8">The sequence shown here is derived from an EMBL/GenBank/DDBJ whole genome shotgun (WGS) entry which is preliminary data.</text>
</comment>
<dbReference type="Pfam" id="PF12698">
    <property type="entry name" value="ABC2_membrane_3"/>
    <property type="match status" value="1"/>
</dbReference>
<evidence type="ECO:0000256" key="2">
    <source>
        <dbReference type="ARBA" id="ARBA00022692"/>
    </source>
</evidence>
<keyword evidence="5" id="KW-0046">Antibiotic resistance</keyword>
<dbReference type="InterPro" id="IPR023908">
    <property type="entry name" value="xxxLxxG_rpt"/>
</dbReference>
<feature type="transmembrane region" description="Helical" evidence="6">
    <location>
        <begin position="403"/>
        <end position="427"/>
    </location>
</feature>
<keyword evidence="2 6" id="KW-0812">Transmembrane</keyword>
<dbReference type="RefSeq" id="WP_208044296.1">
    <property type="nucleotide sequence ID" value="NZ_JAGDYL010000001.1"/>
</dbReference>
<dbReference type="InterPro" id="IPR013525">
    <property type="entry name" value="ABC2_TM"/>
</dbReference>
<evidence type="ECO:0000259" key="7">
    <source>
        <dbReference type="Pfam" id="PF12698"/>
    </source>
</evidence>
<comment type="subcellular location">
    <subcellularLocation>
        <location evidence="1">Membrane</location>
        <topology evidence="1">Multi-pass membrane protein</topology>
    </subcellularLocation>
</comment>
<reference evidence="8" key="1">
    <citation type="submission" date="2021-03" db="EMBL/GenBank/DDBJ databases">
        <title>Leucobacter chromiisoli sp. nov., isolated from chromium-containing soil of chemical plant.</title>
        <authorList>
            <person name="Xu Z."/>
        </authorList>
    </citation>
    <scope>NUCLEOTIDE SEQUENCE</scope>
    <source>
        <strain evidence="8">A2</strain>
    </source>
</reference>
<dbReference type="GO" id="GO:0046677">
    <property type="term" value="P:response to antibiotic"/>
    <property type="evidence" value="ECO:0007669"/>
    <property type="project" value="UniProtKB-KW"/>
</dbReference>
<dbReference type="InterPro" id="IPR051328">
    <property type="entry name" value="T7SS_ABC-Transporter"/>
</dbReference>
<dbReference type="InterPro" id="IPR017500">
    <property type="entry name" value="Phage_infect_YhgE_N"/>
</dbReference>
<evidence type="ECO:0000256" key="4">
    <source>
        <dbReference type="ARBA" id="ARBA00023136"/>
    </source>
</evidence>
<evidence type="ECO:0000256" key="5">
    <source>
        <dbReference type="ARBA" id="ARBA00023251"/>
    </source>
</evidence>
<dbReference type="PRINTS" id="PR00164">
    <property type="entry name" value="ABC2TRNSPORT"/>
</dbReference>
<dbReference type="NCBIfam" id="TIGR03062">
    <property type="entry name" value="pip_yhgE_Cterm"/>
    <property type="match status" value="1"/>
</dbReference>
<feature type="transmembrane region" description="Helical" evidence="6">
    <location>
        <begin position="509"/>
        <end position="528"/>
    </location>
</feature>
<name>A0A939LV84_9MICO</name>
<feature type="transmembrane region" description="Helical" evidence="6">
    <location>
        <begin position="566"/>
        <end position="586"/>
    </location>
</feature>
<keyword evidence="3 6" id="KW-1133">Transmembrane helix</keyword>
<dbReference type="NCBIfam" id="TIGR03061">
    <property type="entry name" value="pip_yhgE_Nterm"/>
    <property type="match status" value="1"/>
</dbReference>
<dbReference type="PANTHER" id="PTHR43077:SF5">
    <property type="entry name" value="PHAGE INFECTION PROTEIN"/>
    <property type="match status" value="1"/>
</dbReference>
<dbReference type="PANTHER" id="PTHR43077">
    <property type="entry name" value="TRANSPORT PERMEASE YVFS-RELATED"/>
    <property type="match status" value="1"/>
</dbReference>
<proteinExistence type="predicted"/>
<keyword evidence="9" id="KW-1185">Reference proteome</keyword>
<dbReference type="Proteomes" id="UP000664398">
    <property type="component" value="Unassembled WGS sequence"/>
</dbReference>
<feature type="domain" description="ABC-2 type transporter transmembrane" evidence="7">
    <location>
        <begin position="378"/>
        <end position="582"/>
    </location>
</feature>
<sequence length="603" mass="62492">MKIPQLIRAEFARLWATPMARLAFVALMCVPLLYGGLYLWANQDPYARLDQVPVALVVADEGVQHGDTVRSVGDEVAKNLIEDGSFDWKRVSAKQAAEGVESGLYDFSVTLPEDFTQALESSRSDTPHQADVVLTTNDANSYLASTIGEQAVKRIQQQIVRSVNQEAARTMLDGIAEIRVSLVDASDGSGQLLAGTEQARTGAGQLAAGLGQLRDGTANLPAQTEALAGGAAQVSAGNAQIAEIGNQVAGASQQAIDRLAGDRDAIIAELQAAGVDPAVIASVQSRLAAADPVLRDANTRVQSASAQLNALASGSQQLAGGARQLADATPQLTAGIATAADGAGQLDTGLGALVDGASRLHDGLAGGVERIPDSSDELRGKQAANIADPVDVRTSQVTSAGTYGAGLAPFFVSLAAWIGIYALFLILKPVSRRAVTAIYAPIRVTIAGWATPALLGGVQMLALFGIVAGVLGFGVTHPVPAYGMMALASATFAAIILALNIWLGSVGQFMGLVLMVLQLVTAGGTFPWQTLPEPLSSLHHYLPMSFAVDGLRQLMYGGVIEQAGSAALKLGLVLVIALLVSALGVARMMRSRTLRDLQPSLIG</sequence>
<protein>
    <submittedName>
        <fullName evidence="8">YhgE/Pip domain-containing protein</fullName>
    </submittedName>
</protein>
<evidence type="ECO:0000313" key="9">
    <source>
        <dbReference type="Proteomes" id="UP000664398"/>
    </source>
</evidence>
<dbReference type="InterPro" id="IPR000412">
    <property type="entry name" value="ABC_2_transport"/>
</dbReference>
<dbReference type="Gene3D" id="3.40.1710.10">
    <property type="entry name" value="abc type-2 transporter like domain"/>
    <property type="match status" value="1"/>
</dbReference>
<dbReference type="AlphaFoldDB" id="A0A939LV84"/>
<evidence type="ECO:0000313" key="8">
    <source>
        <dbReference type="EMBL" id="MBO1803808.1"/>
    </source>
</evidence>
<dbReference type="NCBIfam" id="TIGR03057">
    <property type="entry name" value="xxxLxxG_by_4"/>
    <property type="match status" value="2"/>
</dbReference>
<feature type="transmembrane region" description="Helical" evidence="6">
    <location>
        <begin position="21"/>
        <end position="41"/>
    </location>
</feature>
<gene>
    <name evidence="8" type="ORF">J4H91_00540</name>
</gene>
<feature type="transmembrane region" description="Helical" evidence="6">
    <location>
        <begin position="448"/>
        <end position="475"/>
    </location>
</feature>
<dbReference type="EMBL" id="JAGDYL010000001">
    <property type="protein sequence ID" value="MBO1803808.1"/>
    <property type="molecule type" value="Genomic_DNA"/>
</dbReference>
<evidence type="ECO:0000256" key="3">
    <source>
        <dbReference type="ARBA" id="ARBA00022989"/>
    </source>
</evidence>